<keyword evidence="2" id="KW-0472">Membrane</keyword>
<dbReference type="Proteomes" id="UP000001067">
    <property type="component" value="Unassembled WGS sequence"/>
</dbReference>
<dbReference type="OrthoDB" id="194358at2759"/>
<feature type="transmembrane region" description="Helical" evidence="2">
    <location>
        <begin position="65"/>
        <end position="84"/>
    </location>
</feature>
<accession>E3RVU0</accession>
<gene>
    <name evidence="3" type="ORF">PTT_13321</name>
</gene>
<feature type="compositionally biased region" description="Low complexity" evidence="1">
    <location>
        <begin position="536"/>
        <end position="552"/>
    </location>
</feature>
<feature type="compositionally biased region" description="Low complexity" evidence="1">
    <location>
        <begin position="1"/>
        <end position="12"/>
    </location>
</feature>
<dbReference type="EMBL" id="GL535321">
    <property type="protein sequence ID" value="EFQ90151.1"/>
    <property type="molecule type" value="Genomic_DNA"/>
</dbReference>
<feature type="transmembrane region" description="Helical" evidence="2">
    <location>
        <begin position="329"/>
        <end position="347"/>
    </location>
</feature>
<evidence type="ECO:0000313" key="3">
    <source>
        <dbReference type="EMBL" id="EFQ90151.1"/>
    </source>
</evidence>
<feature type="region of interest" description="Disordered" evidence="1">
    <location>
        <begin position="1"/>
        <end position="20"/>
    </location>
</feature>
<feature type="transmembrane region" description="Helical" evidence="2">
    <location>
        <begin position="353"/>
        <end position="373"/>
    </location>
</feature>
<evidence type="ECO:0000256" key="1">
    <source>
        <dbReference type="SAM" id="MobiDB-lite"/>
    </source>
</evidence>
<feature type="compositionally biased region" description="Polar residues" evidence="1">
    <location>
        <begin position="459"/>
        <end position="470"/>
    </location>
</feature>
<keyword evidence="2" id="KW-1133">Transmembrane helix</keyword>
<evidence type="ECO:0000313" key="4">
    <source>
        <dbReference type="Proteomes" id="UP000001067"/>
    </source>
</evidence>
<keyword evidence="4" id="KW-1185">Reference proteome</keyword>
<sequence length="571" mass="61613">MAPTSTSSGTPTALPINTQPAPPSGFSGDNFINNLGSDLAPLLTLFGEQVTKQFLTISLGWADNILLAVGPLGIITIIVSAIRVGRVRILKALIGRARESSNLAEVELLSSTSDNSSEIWTYEGVVRLPGKAPVLELIVYGNSEASNPNDVQVGDLGNAYDDDVLEFLPKHVDIQHGIDVSRLSQRLAQQPPNITLNIDKTITSHQETWSFAAFGVALQTVALVIPGIMTYHWKEEKDGGLVQDYAYPTFLVGSLALIIGIALCSHIIEATSVEHMFKLKRPNVKNVMYLQMACTMGDQTFKPYLLIMGHEKDCIRTSRSDGYIAHESPVWFAVVICLLGFVGQFVGLRALHWSATVVQLGVTLIMTATRAWIRRGISRPPEAIPITSTDLDWIALKILQLSLEGKRLTITEIVDLAEDLSELILKHGPVALKSEAMMLVYPTFLREGLLPPVPPERGGQSTSDASSGSGDNHDANRTGPNTESIKSTNISDHSSTGISLNTESSQNTAEAGPSSGDHTNTSDAQSSLDNNHNTSDDVSSPPSPIPQQTNPNPREPSPHPTSIPLTPQQHP</sequence>
<evidence type="ECO:0000256" key="2">
    <source>
        <dbReference type="SAM" id="Phobius"/>
    </source>
</evidence>
<feature type="compositionally biased region" description="Polar residues" evidence="1">
    <location>
        <begin position="516"/>
        <end position="533"/>
    </location>
</feature>
<protein>
    <submittedName>
        <fullName evidence="3">Uncharacterized protein</fullName>
    </submittedName>
</protein>
<dbReference type="AlphaFoldDB" id="E3RVU0"/>
<dbReference type="HOGENOM" id="CLU_477464_0_0_1"/>
<organism evidence="4">
    <name type="scientific">Pyrenophora teres f. teres (strain 0-1)</name>
    <name type="common">Barley net blotch fungus</name>
    <name type="synonym">Drechslera teres f. teres</name>
    <dbReference type="NCBI Taxonomy" id="861557"/>
    <lineage>
        <taxon>Eukaryota</taxon>
        <taxon>Fungi</taxon>
        <taxon>Dikarya</taxon>
        <taxon>Ascomycota</taxon>
        <taxon>Pezizomycotina</taxon>
        <taxon>Dothideomycetes</taxon>
        <taxon>Pleosporomycetidae</taxon>
        <taxon>Pleosporales</taxon>
        <taxon>Pleosporineae</taxon>
        <taxon>Pleosporaceae</taxon>
        <taxon>Pyrenophora</taxon>
    </lineage>
</organism>
<feature type="region of interest" description="Disordered" evidence="1">
    <location>
        <begin position="451"/>
        <end position="571"/>
    </location>
</feature>
<reference evidence="3 4" key="1">
    <citation type="journal article" date="2010" name="Genome Biol.">
        <title>A first genome assembly of the barley fungal pathogen Pyrenophora teres f. teres.</title>
        <authorList>
            <person name="Ellwood S.R."/>
            <person name="Liu Z."/>
            <person name="Syme R.A."/>
            <person name="Lai Z."/>
            <person name="Hane J.K."/>
            <person name="Keiper F."/>
            <person name="Moffat C.S."/>
            <person name="Oliver R.P."/>
            <person name="Friesen T.L."/>
        </authorList>
    </citation>
    <scope>NUCLEOTIDE SEQUENCE [LARGE SCALE GENOMIC DNA]</scope>
    <source>
        <strain evidence="3 4">0-1</strain>
    </source>
</reference>
<dbReference type="KEGG" id="pte:PTT_13321"/>
<proteinExistence type="predicted"/>
<name>E3RVU0_PYRTT</name>
<feature type="compositionally biased region" description="Polar residues" evidence="1">
    <location>
        <begin position="478"/>
        <end position="509"/>
    </location>
</feature>
<feature type="transmembrane region" description="Helical" evidence="2">
    <location>
        <begin position="209"/>
        <end position="233"/>
    </location>
</feature>
<feature type="transmembrane region" description="Helical" evidence="2">
    <location>
        <begin position="245"/>
        <end position="268"/>
    </location>
</feature>
<dbReference type="eggNOG" id="KOG4177">
    <property type="taxonomic scope" value="Eukaryota"/>
</dbReference>
<keyword evidence="2" id="KW-0812">Transmembrane</keyword>